<keyword evidence="3" id="KW-1185">Reference proteome</keyword>
<reference evidence="2 3" key="1">
    <citation type="submission" date="2024-09" db="EMBL/GenBank/DDBJ databases">
        <title>Rethinking Asexuality: The Enigmatic Case of Functional Sexual Genes in Lepraria (Stereocaulaceae).</title>
        <authorList>
            <person name="Doellman M."/>
            <person name="Sun Y."/>
            <person name="Barcenas-Pena A."/>
            <person name="Lumbsch H.T."/>
            <person name="Grewe F."/>
        </authorList>
    </citation>
    <scope>NUCLEOTIDE SEQUENCE [LARGE SCALE GENOMIC DNA]</scope>
    <source>
        <strain evidence="2 3">Mercado 3170</strain>
    </source>
</reference>
<dbReference type="InterPro" id="IPR051316">
    <property type="entry name" value="Zinc-reg_GTPase_activator"/>
</dbReference>
<accession>A0ABR4A4S6</accession>
<evidence type="ECO:0000259" key="1">
    <source>
        <dbReference type="Pfam" id="PF02492"/>
    </source>
</evidence>
<dbReference type="InterPro" id="IPR027417">
    <property type="entry name" value="P-loop_NTPase"/>
</dbReference>
<gene>
    <name evidence="2" type="ORF">N7G274_006878</name>
</gene>
<organism evidence="2 3">
    <name type="scientific">Stereocaulon virgatum</name>
    <dbReference type="NCBI Taxonomy" id="373712"/>
    <lineage>
        <taxon>Eukaryota</taxon>
        <taxon>Fungi</taxon>
        <taxon>Dikarya</taxon>
        <taxon>Ascomycota</taxon>
        <taxon>Pezizomycotina</taxon>
        <taxon>Lecanoromycetes</taxon>
        <taxon>OSLEUM clade</taxon>
        <taxon>Lecanoromycetidae</taxon>
        <taxon>Lecanorales</taxon>
        <taxon>Lecanorineae</taxon>
        <taxon>Stereocaulaceae</taxon>
        <taxon>Stereocaulon</taxon>
    </lineage>
</organism>
<dbReference type="PANTHER" id="PTHR13748:SF31">
    <property type="entry name" value="ZINC-REGULATED GTPASE METALLOPROTEIN ACTIVATOR 1A-RELATED"/>
    <property type="match status" value="1"/>
</dbReference>
<dbReference type="Proteomes" id="UP001590950">
    <property type="component" value="Unassembled WGS sequence"/>
</dbReference>
<comment type="caution">
    <text evidence="2">The sequence shown here is derived from an EMBL/GenBank/DDBJ whole genome shotgun (WGS) entry which is preliminary data.</text>
</comment>
<evidence type="ECO:0000313" key="3">
    <source>
        <dbReference type="Proteomes" id="UP001590950"/>
    </source>
</evidence>
<dbReference type="InterPro" id="IPR003495">
    <property type="entry name" value="CobW/HypB/UreG_nucleotide-bd"/>
</dbReference>
<dbReference type="Pfam" id="PF02492">
    <property type="entry name" value="cobW"/>
    <property type="match status" value="1"/>
</dbReference>
<sequence>MEIDEEEIPSLVTVGESKRATSPMSSQLQDLTLSRVPLTIVTGYLGAGKTTLVNYILREQHGKKIAVILNGLYTP</sequence>
<name>A0ABR4A4S6_9LECA</name>
<dbReference type="EMBL" id="JBEFKJ010000021">
    <property type="protein sequence ID" value="KAL2040435.1"/>
    <property type="molecule type" value="Genomic_DNA"/>
</dbReference>
<dbReference type="SUPFAM" id="SSF52540">
    <property type="entry name" value="P-loop containing nucleoside triphosphate hydrolases"/>
    <property type="match status" value="1"/>
</dbReference>
<dbReference type="Gene3D" id="3.40.50.300">
    <property type="entry name" value="P-loop containing nucleotide triphosphate hydrolases"/>
    <property type="match status" value="1"/>
</dbReference>
<feature type="domain" description="CobW/HypB/UreG nucleotide-binding" evidence="1">
    <location>
        <begin position="37"/>
        <end position="73"/>
    </location>
</feature>
<evidence type="ECO:0000313" key="2">
    <source>
        <dbReference type="EMBL" id="KAL2040435.1"/>
    </source>
</evidence>
<dbReference type="PANTHER" id="PTHR13748">
    <property type="entry name" value="COBW-RELATED"/>
    <property type="match status" value="1"/>
</dbReference>
<protein>
    <recommendedName>
        <fullName evidence="1">CobW/HypB/UreG nucleotide-binding domain-containing protein</fullName>
    </recommendedName>
</protein>
<proteinExistence type="predicted"/>